<dbReference type="InterPro" id="IPR006224">
    <property type="entry name" value="PsdUridine_synth_RluA-like_CS"/>
</dbReference>
<evidence type="ECO:0000256" key="5">
    <source>
        <dbReference type="RuleBase" id="RU362028"/>
    </source>
</evidence>
<sequence length="231" mass="25618">MNLEARLLYRDAMVLIIDKPAGIAVHAGPRDGSANLMQWLDQLRFGLPRAPELAHRLDRDTSGCLVLGRHRKALARLGELFASNSVDKVYWAVVVGRPQADEGLIEAPLKKLERRHGWRMIVDPKGQPSATRWRVLGYDQRLTWIEARPLTGRTHQIRVHLASIGLPLAGDAVYGRGTGDLEAPRLHLHARSISLPFTPKKPPITATAPVPDHMAELLRRCGWADTEAAGN</sequence>
<dbReference type="NCBIfam" id="TIGR00005">
    <property type="entry name" value="rluA_subfam"/>
    <property type="match status" value="1"/>
</dbReference>
<evidence type="ECO:0000259" key="6">
    <source>
        <dbReference type="Pfam" id="PF00849"/>
    </source>
</evidence>
<dbReference type="EC" id="5.4.99.-" evidence="5"/>
<dbReference type="PROSITE" id="PS01129">
    <property type="entry name" value="PSI_RLU"/>
    <property type="match status" value="1"/>
</dbReference>
<comment type="function">
    <text evidence="5">Responsible for synthesis of pseudouridine from uracil.</text>
</comment>
<comment type="similarity">
    <text evidence="1 5">Belongs to the pseudouridine synthase RluA family.</text>
</comment>
<evidence type="ECO:0000256" key="4">
    <source>
        <dbReference type="PIRSR" id="PIRSR606225-1"/>
    </source>
</evidence>
<protein>
    <recommendedName>
        <fullName evidence="5">Pseudouridine synthase</fullName>
        <ecNumber evidence="5">5.4.99.-</ecNumber>
    </recommendedName>
</protein>
<dbReference type="GO" id="GO:0003723">
    <property type="term" value="F:RNA binding"/>
    <property type="evidence" value="ECO:0007669"/>
    <property type="project" value="InterPro"/>
</dbReference>
<dbReference type="EMBL" id="LWQU01000095">
    <property type="protein sequence ID" value="OAN55739.1"/>
    <property type="molecule type" value="Genomic_DNA"/>
</dbReference>
<comment type="catalytic activity">
    <reaction evidence="3">
        <text>uridine(1911/1915/1917) in 23S rRNA = pseudouridine(1911/1915/1917) in 23S rRNA</text>
        <dbReference type="Rhea" id="RHEA:42524"/>
        <dbReference type="Rhea" id="RHEA-COMP:10097"/>
        <dbReference type="Rhea" id="RHEA-COMP:10098"/>
        <dbReference type="ChEBI" id="CHEBI:65314"/>
        <dbReference type="ChEBI" id="CHEBI:65315"/>
        <dbReference type="EC" id="5.4.99.23"/>
    </reaction>
</comment>
<feature type="domain" description="Pseudouridine synthase RsuA/RluA-like" evidence="6">
    <location>
        <begin position="14"/>
        <end position="163"/>
    </location>
</feature>
<dbReference type="InterPro" id="IPR006225">
    <property type="entry name" value="PsdUridine_synth_RluC/D"/>
</dbReference>
<dbReference type="Proteomes" id="UP000078543">
    <property type="component" value="Unassembled WGS sequence"/>
</dbReference>
<dbReference type="STRING" id="1437059.A6A05_08270"/>
<feature type="active site" evidence="4">
    <location>
        <position position="58"/>
    </location>
</feature>
<name>A0A178MXW6_9PROT</name>
<evidence type="ECO:0000313" key="8">
    <source>
        <dbReference type="Proteomes" id="UP000078543"/>
    </source>
</evidence>
<evidence type="ECO:0000256" key="2">
    <source>
        <dbReference type="ARBA" id="ARBA00023235"/>
    </source>
</evidence>
<gene>
    <name evidence="7" type="ORF">A6A05_08270</name>
</gene>
<dbReference type="GO" id="GO:0000455">
    <property type="term" value="P:enzyme-directed rRNA pseudouridine synthesis"/>
    <property type="evidence" value="ECO:0007669"/>
    <property type="project" value="TreeGrafter"/>
</dbReference>
<dbReference type="PANTHER" id="PTHR21600">
    <property type="entry name" value="MITOCHONDRIAL RNA PSEUDOURIDINE SYNTHASE"/>
    <property type="match status" value="1"/>
</dbReference>
<dbReference type="GO" id="GO:0160140">
    <property type="term" value="F:23S rRNA pseudouridine(1911/1915/1917) synthase activity"/>
    <property type="evidence" value="ECO:0007669"/>
    <property type="project" value="UniProtKB-EC"/>
</dbReference>
<evidence type="ECO:0000256" key="3">
    <source>
        <dbReference type="ARBA" id="ARBA00036882"/>
    </source>
</evidence>
<comment type="catalytic activity">
    <reaction evidence="5">
        <text>a uridine in RNA = a pseudouridine in RNA</text>
        <dbReference type="Rhea" id="RHEA:48348"/>
        <dbReference type="Rhea" id="RHEA-COMP:12068"/>
        <dbReference type="Rhea" id="RHEA-COMP:12069"/>
        <dbReference type="ChEBI" id="CHEBI:65314"/>
        <dbReference type="ChEBI" id="CHEBI:65315"/>
    </reaction>
</comment>
<keyword evidence="8" id="KW-1185">Reference proteome</keyword>
<proteinExistence type="inferred from homology"/>
<dbReference type="Gene3D" id="3.30.2350.10">
    <property type="entry name" value="Pseudouridine synthase"/>
    <property type="match status" value="1"/>
</dbReference>
<dbReference type="OrthoDB" id="9807829at2"/>
<organism evidence="7 8">
    <name type="scientific">Magnetospirillum moscoviense</name>
    <dbReference type="NCBI Taxonomy" id="1437059"/>
    <lineage>
        <taxon>Bacteria</taxon>
        <taxon>Pseudomonadati</taxon>
        <taxon>Pseudomonadota</taxon>
        <taxon>Alphaproteobacteria</taxon>
        <taxon>Rhodospirillales</taxon>
        <taxon>Rhodospirillaceae</taxon>
        <taxon>Magnetospirillum</taxon>
    </lineage>
</organism>
<dbReference type="AlphaFoldDB" id="A0A178MXW6"/>
<dbReference type="InterPro" id="IPR006145">
    <property type="entry name" value="PsdUridine_synth_RsuA/RluA"/>
</dbReference>
<dbReference type="CDD" id="cd02869">
    <property type="entry name" value="PseudoU_synth_RluA_like"/>
    <property type="match status" value="1"/>
</dbReference>
<dbReference type="SUPFAM" id="SSF55120">
    <property type="entry name" value="Pseudouridine synthase"/>
    <property type="match status" value="1"/>
</dbReference>
<dbReference type="PANTHER" id="PTHR21600:SF44">
    <property type="entry name" value="RIBOSOMAL LARGE SUBUNIT PSEUDOURIDINE SYNTHASE D"/>
    <property type="match status" value="1"/>
</dbReference>
<dbReference type="InterPro" id="IPR020103">
    <property type="entry name" value="PsdUridine_synth_cat_dom_sf"/>
</dbReference>
<comment type="caution">
    <text evidence="7">The sequence shown here is derived from an EMBL/GenBank/DDBJ whole genome shotgun (WGS) entry which is preliminary data.</text>
</comment>
<accession>A0A178MXW6</accession>
<evidence type="ECO:0000313" key="7">
    <source>
        <dbReference type="EMBL" id="OAN55739.1"/>
    </source>
</evidence>
<dbReference type="RefSeq" id="WP_068497913.1">
    <property type="nucleotide sequence ID" value="NZ_LWQU01000095.1"/>
</dbReference>
<reference evidence="7 8" key="1">
    <citation type="submission" date="2016-04" db="EMBL/GenBank/DDBJ databases">
        <title>Draft genome sequence of freshwater magnetotactic bacteria Magnetospirillum marisnigri SP-1 and Magnetospirillum moscoviense BB-1.</title>
        <authorList>
            <person name="Koziaeva V."/>
            <person name="Dziuba M.V."/>
            <person name="Ivanov T.M."/>
            <person name="Kuznetsov B."/>
            <person name="Grouzdev D.S."/>
        </authorList>
    </citation>
    <scope>NUCLEOTIDE SEQUENCE [LARGE SCALE GENOMIC DNA]</scope>
    <source>
        <strain evidence="7 8">BB-1</strain>
    </source>
</reference>
<keyword evidence="2 5" id="KW-0413">Isomerase</keyword>
<evidence type="ECO:0000256" key="1">
    <source>
        <dbReference type="ARBA" id="ARBA00010876"/>
    </source>
</evidence>
<dbReference type="Pfam" id="PF00849">
    <property type="entry name" value="PseudoU_synth_2"/>
    <property type="match status" value="1"/>
</dbReference>
<dbReference type="InterPro" id="IPR050188">
    <property type="entry name" value="RluA_PseudoU_synthase"/>
</dbReference>